<dbReference type="Gene3D" id="2.30.120.10">
    <property type="match status" value="1"/>
</dbReference>
<feature type="active site" description="Nucleophile" evidence="4">
    <location>
        <position position="266"/>
    </location>
</feature>
<dbReference type="CDD" id="cd03747">
    <property type="entry name" value="Ntn_PGA_like"/>
    <property type="match status" value="1"/>
</dbReference>
<evidence type="ECO:0000256" key="3">
    <source>
        <dbReference type="ARBA" id="ARBA00023145"/>
    </source>
</evidence>
<keyword evidence="2" id="KW-0378">Hydrolase</keyword>
<protein>
    <submittedName>
        <fullName evidence="7">Penicillin acylase family protein</fullName>
    </submittedName>
</protein>
<dbReference type="Pfam" id="PF01804">
    <property type="entry name" value="Penicil_amidase"/>
    <property type="match status" value="1"/>
</dbReference>
<dbReference type="Proteomes" id="UP000298438">
    <property type="component" value="Unassembled WGS sequence"/>
</dbReference>
<dbReference type="GO" id="GO:0016811">
    <property type="term" value="F:hydrolase activity, acting on carbon-nitrogen (but not peptide) bonds, in linear amides"/>
    <property type="evidence" value="ECO:0007669"/>
    <property type="project" value="InterPro"/>
</dbReference>
<keyword evidence="8" id="KW-1185">Reference proteome</keyword>
<dbReference type="OrthoDB" id="9760084at2"/>
<evidence type="ECO:0000256" key="6">
    <source>
        <dbReference type="SAM" id="Phobius"/>
    </source>
</evidence>
<accession>A0A4Y9ST95</accession>
<name>A0A4Y9ST95_9BURK</name>
<evidence type="ECO:0000256" key="4">
    <source>
        <dbReference type="PIRSR" id="PIRSR001227-1"/>
    </source>
</evidence>
<feature type="transmembrane region" description="Helical" evidence="6">
    <location>
        <begin position="12"/>
        <end position="32"/>
    </location>
</feature>
<dbReference type="InterPro" id="IPR014395">
    <property type="entry name" value="Pen/GL7ACA/AHL_acylase"/>
</dbReference>
<dbReference type="Gene3D" id="1.10.1400.10">
    <property type="match status" value="1"/>
</dbReference>
<dbReference type="PANTHER" id="PTHR34218">
    <property type="entry name" value="PEPTIDASE S45 PENICILLIN AMIDASE"/>
    <property type="match status" value="1"/>
</dbReference>
<dbReference type="PANTHER" id="PTHR34218:SF4">
    <property type="entry name" value="ACYL-HOMOSERINE LACTONE ACYLASE QUIP"/>
    <property type="match status" value="1"/>
</dbReference>
<proteinExistence type="inferred from homology"/>
<comment type="cofactor">
    <cofactor evidence="5">
        <name>Ca(2+)</name>
        <dbReference type="ChEBI" id="CHEBI:29108"/>
    </cofactor>
    <text evidence="5">Binds 1 Ca(2+) ion per dimer.</text>
</comment>
<comment type="caution">
    <text evidence="7">The sequence shown here is derived from an EMBL/GenBank/DDBJ whole genome shotgun (WGS) entry which is preliminary data.</text>
</comment>
<gene>
    <name evidence="7" type="ORF">E4L96_03080</name>
</gene>
<dbReference type="EMBL" id="SPVF01000044">
    <property type="protein sequence ID" value="TFW27966.1"/>
    <property type="molecule type" value="Genomic_DNA"/>
</dbReference>
<dbReference type="PIRSF" id="PIRSF001227">
    <property type="entry name" value="Pen_acylase"/>
    <property type="match status" value="1"/>
</dbReference>
<dbReference type="AlphaFoldDB" id="A0A4Y9ST95"/>
<evidence type="ECO:0000256" key="2">
    <source>
        <dbReference type="ARBA" id="ARBA00022801"/>
    </source>
</evidence>
<keyword evidence="6" id="KW-1133">Transmembrane helix</keyword>
<dbReference type="InterPro" id="IPR043147">
    <property type="entry name" value="Penicillin_amidase_A-knob"/>
</dbReference>
<dbReference type="InterPro" id="IPR023343">
    <property type="entry name" value="Penicillin_amidase_dom1"/>
</dbReference>
<feature type="binding site" evidence="5">
    <location>
        <position position="193"/>
    </location>
    <ligand>
        <name>Ca(2+)</name>
        <dbReference type="ChEBI" id="CHEBI:29108"/>
    </ligand>
</feature>
<dbReference type="GO" id="GO:0046872">
    <property type="term" value="F:metal ion binding"/>
    <property type="evidence" value="ECO:0007669"/>
    <property type="project" value="UniProtKB-KW"/>
</dbReference>
<keyword evidence="6" id="KW-0812">Transmembrane</keyword>
<dbReference type="InterPro" id="IPR002692">
    <property type="entry name" value="S45"/>
</dbReference>
<comment type="similarity">
    <text evidence="1">Belongs to the peptidase S45 family.</text>
</comment>
<dbReference type="RefSeq" id="WP_135205765.1">
    <property type="nucleotide sequence ID" value="NZ_SPVF01000044.1"/>
</dbReference>
<feature type="binding site" evidence="5">
    <location>
        <position position="347"/>
    </location>
    <ligand>
        <name>Ca(2+)</name>
        <dbReference type="ChEBI" id="CHEBI:29108"/>
    </ligand>
</feature>
<keyword evidence="5" id="KW-0106">Calcium</keyword>
<evidence type="ECO:0000313" key="8">
    <source>
        <dbReference type="Proteomes" id="UP000298438"/>
    </source>
</evidence>
<dbReference type="Gene3D" id="1.10.439.10">
    <property type="entry name" value="Penicillin Amidohydrolase, domain 1"/>
    <property type="match status" value="1"/>
</dbReference>
<dbReference type="Gene3D" id="3.60.20.10">
    <property type="entry name" value="Glutamine Phosphoribosylpyrophosphate, subunit 1, domain 1"/>
    <property type="match status" value="1"/>
</dbReference>
<dbReference type="SUPFAM" id="SSF56235">
    <property type="entry name" value="N-terminal nucleophile aminohydrolases (Ntn hydrolases)"/>
    <property type="match status" value="1"/>
</dbReference>
<reference evidence="7 8" key="1">
    <citation type="submission" date="2019-03" db="EMBL/GenBank/DDBJ databases">
        <title>Draft Genome Sequence of Massilia arenosa sp. nov., a Novel Massilia Species Isolated from a Sandy-loam Maize Soil.</title>
        <authorList>
            <person name="Raths R."/>
            <person name="Peta V."/>
            <person name="Bucking H."/>
        </authorList>
    </citation>
    <scope>NUCLEOTIDE SEQUENCE [LARGE SCALE GENOMIC DNA]</scope>
    <source>
        <strain evidence="7 8">MC02</strain>
    </source>
</reference>
<dbReference type="InterPro" id="IPR029055">
    <property type="entry name" value="Ntn_hydrolases_N"/>
</dbReference>
<keyword evidence="3" id="KW-0865">Zymogen</keyword>
<sequence length="801" mass="86778">MSTSRLKKWSLRILAGLIGLVLFAILGVWLFLRASLPQLDGTVHAEGMNGTVTVARDERGVPLISGANRLDIAYVTGYVHAQERYFQMDLLRRSAAGELAELFGPKALPLDREHRLHRFRARAERLIAEMDPAERQFLDRYVAGVNDGLHALGGKPFEYGLVGARPRPWYAADSLLVAWAMYNDLQGSTEKRELARGWLRDHSTPEQLAFLLPEHTRYDATLDRDAAQVPEPPIPATAPAWWGKGVATTKVALADMQAGFAADVGSNNWAIAGSRTAGGAAIVSNDMHLSISLPNTWYRLALQYPGADGKPRRIVGLTLPGAPPMVLVGSNGHVAWGFTNSYGDYMDLIEAELDPARPTQIRVRAEWEPIAYAEEIIYVKGQAPERMMVRETSLGPLRVADGKTYAIHWTADAPGALNLNTLRLEGADTVEAALAVANTMGIPAQNFVAGDTQGNIGWTIGGLLPSRGEYGVGASYPLKPGDALGWDGHIDPAAYPRVINPARGQIQTANSRQLIGGGSEIIGDGGFDLGARASQIRDDLAALGGKVDVAHTYAVTLDDRALYLAPWRERALKVLDAAALNGHPARTELRRVLETGWTGRASIDSAAYKLTRDFMWAVGAVVYDSANLEIAKLDAKASVSMASPRWSAVLARLLDAQPTGWLPPGQASWRDVQLAALDRVINEQVQSGVPLAQATWGLRNTSEIAHPISAAVPQLKRWLAAPADQLPGDVHMPRVAGPKFGQSERLTVMPGHEEQGVFNMPGGQSGHPLSPYFLKGHEDWVQGRAEPLLPGPAKYTLTFQR</sequence>
<keyword evidence="6" id="KW-0472">Membrane</keyword>
<keyword evidence="5" id="KW-0479">Metal-binding</keyword>
<dbReference type="InterPro" id="IPR043146">
    <property type="entry name" value="Penicillin_amidase_N_B-knob"/>
</dbReference>
<evidence type="ECO:0000256" key="1">
    <source>
        <dbReference type="ARBA" id="ARBA00006586"/>
    </source>
</evidence>
<evidence type="ECO:0000313" key="7">
    <source>
        <dbReference type="EMBL" id="TFW27966.1"/>
    </source>
</evidence>
<evidence type="ECO:0000256" key="5">
    <source>
        <dbReference type="PIRSR" id="PIRSR001227-2"/>
    </source>
</evidence>
<feature type="binding site" evidence="5">
    <location>
        <position position="344"/>
    </location>
    <ligand>
        <name>Ca(2+)</name>
        <dbReference type="ChEBI" id="CHEBI:29108"/>
    </ligand>
</feature>
<organism evidence="7 8">
    <name type="scientific">Zemynaea arenosa</name>
    <dbReference type="NCBI Taxonomy" id="2561931"/>
    <lineage>
        <taxon>Bacteria</taxon>
        <taxon>Pseudomonadati</taxon>
        <taxon>Pseudomonadota</taxon>
        <taxon>Betaproteobacteria</taxon>
        <taxon>Burkholderiales</taxon>
        <taxon>Oxalobacteraceae</taxon>
        <taxon>Telluria group</taxon>
        <taxon>Zemynaea</taxon>
    </lineage>
</organism>
<dbReference type="GO" id="GO:0017000">
    <property type="term" value="P:antibiotic biosynthetic process"/>
    <property type="evidence" value="ECO:0007669"/>
    <property type="project" value="InterPro"/>
</dbReference>